<dbReference type="Pfam" id="PF13482">
    <property type="entry name" value="RNase_H_2"/>
    <property type="match status" value="1"/>
</dbReference>
<dbReference type="PANTHER" id="PTHR38462">
    <property type="entry name" value="EXONUCLEASE-LIKE PROTEIN"/>
    <property type="match status" value="1"/>
</dbReference>
<feature type="domain" description="YprB ribonuclease H-like" evidence="1">
    <location>
        <begin position="17"/>
        <end position="172"/>
    </location>
</feature>
<evidence type="ECO:0000313" key="3">
    <source>
        <dbReference type="Proteomes" id="UP001236559"/>
    </source>
</evidence>
<sequence length="296" mass="35352">MKKYINKTEKILNENVIYLDLETLGLSKNSPIISASFTKENQIITYVLTNLKEEIELMEIIYKETRDKLIVTYNGDRFDLKLLKYKGEKYNINFEFKSLDYYQVAKKYSYLFESENLKQSTMEKFFGLYREEDIKGSQVIDCYKNYLETKDEKYLDLIGKHNSLDVKGLIYLDRIKDYVEDKMSFFYENKKFLIKEINFEKDILYVEGKTNSNNLYFSNKVYEIKALENNFYLKIFTEKALYNKNTTCNYIFVKENFLKSQIESPENILVLKLGKKTLYKNSLDLIKAIIENKIKI</sequence>
<dbReference type="InterPro" id="IPR038720">
    <property type="entry name" value="YprB_RNase_H-like_dom"/>
</dbReference>
<dbReference type="InterPro" id="IPR036397">
    <property type="entry name" value="RNaseH_sf"/>
</dbReference>
<dbReference type="InterPro" id="IPR012337">
    <property type="entry name" value="RNaseH-like_sf"/>
</dbReference>
<evidence type="ECO:0000259" key="1">
    <source>
        <dbReference type="Pfam" id="PF13482"/>
    </source>
</evidence>
<accession>A0ABU0AVP7</accession>
<organism evidence="2 3">
    <name type="scientific">Peptoniphilus koenoeneniae</name>
    <dbReference type="NCBI Taxonomy" id="507751"/>
    <lineage>
        <taxon>Bacteria</taxon>
        <taxon>Bacillati</taxon>
        <taxon>Bacillota</taxon>
        <taxon>Tissierellia</taxon>
        <taxon>Tissierellales</taxon>
        <taxon>Peptoniphilaceae</taxon>
        <taxon>Peptoniphilus</taxon>
    </lineage>
</organism>
<dbReference type="Proteomes" id="UP001236559">
    <property type="component" value="Unassembled WGS sequence"/>
</dbReference>
<name>A0ABU0AVP7_9FIRM</name>
<evidence type="ECO:0000313" key="2">
    <source>
        <dbReference type="EMBL" id="MDQ0275322.1"/>
    </source>
</evidence>
<reference evidence="2 3" key="1">
    <citation type="submission" date="2023-07" db="EMBL/GenBank/DDBJ databases">
        <title>Genomic Encyclopedia of Type Strains, Phase IV (KMG-IV): sequencing the most valuable type-strain genomes for metagenomic binning, comparative biology and taxonomic classification.</title>
        <authorList>
            <person name="Goeker M."/>
        </authorList>
    </citation>
    <scope>NUCLEOTIDE SEQUENCE [LARGE SCALE GENOMIC DNA]</scope>
    <source>
        <strain evidence="2 3">DSM 22616</strain>
    </source>
</reference>
<proteinExistence type="predicted"/>
<gene>
    <name evidence="2" type="ORF">J2S72_001347</name>
</gene>
<dbReference type="Gene3D" id="3.30.420.10">
    <property type="entry name" value="Ribonuclease H-like superfamily/Ribonuclease H"/>
    <property type="match status" value="1"/>
</dbReference>
<dbReference type="RefSeq" id="WP_023056475.1">
    <property type="nucleotide sequence ID" value="NZ_JAUSTN010000006.1"/>
</dbReference>
<dbReference type="EMBL" id="JAUSTN010000006">
    <property type="protein sequence ID" value="MDQ0275322.1"/>
    <property type="molecule type" value="Genomic_DNA"/>
</dbReference>
<protein>
    <recommendedName>
        <fullName evidence="1">YprB ribonuclease H-like domain-containing protein</fullName>
    </recommendedName>
</protein>
<comment type="caution">
    <text evidence="2">The sequence shown here is derived from an EMBL/GenBank/DDBJ whole genome shotgun (WGS) entry which is preliminary data.</text>
</comment>
<dbReference type="SUPFAM" id="SSF53098">
    <property type="entry name" value="Ribonuclease H-like"/>
    <property type="match status" value="1"/>
</dbReference>
<keyword evidence="3" id="KW-1185">Reference proteome</keyword>
<dbReference type="PANTHER" id="PTHR38462:SF1">
    <property type="entry name" value="YPRB RIBONUCLEASE H-LIKE DOMAIN-CONTAINING PROTEIN"/>
    <property type="match status" value="1"/>
</dbReference>